<dbReference type="SUPFAM" id="SSF48452">
    <property type="entry name" value="TPR-like"/>
    <property type="match status" value="1"/>
</dbReference>
<dbReference type="OrthoDB" id="9766256at2"/>
<protein>
    <recommendedName>
        <fullName evidence="3">Susd and RagB outer membrane lipoprotein</fullName>
    </recommendedName>
</protein>
<dbReference type="STRING" id="525373.HMPREF0766_12993"/>
<sequence length="534" mass="59161">MCSKRKYLAFTVMLMFTISFVALSCRKEFEKINTNPYQPTDTMLNYNNLKVGVFFPQLAKAVITIGTPAEDTGPVNNYQIAIDLGVNNWAGYTAARSEKFNGGNNLTTYFFNDGWVNGTYNRRTADIFNPWLSIKQATGTSAPHLFAIAQIMKIAAYHQSTDMFGPMPYKNVGSGSFTVAYDSQQEIYNSFFAELTEAVNVLRPFAAGDPLIPQYDVVYEGNVKKWIQFANSLMLRLAIRLSYADPAMARKFAEQAVADPGGLITDVADAAKMRAGAGESFMNPLETLWKGYKDSRAGASIAVYLKGYKDPRLPKYIQATTINGVQDYYGVRTGVAITSPEYEQFSSPNVLSETPLYWLMASEVSFLRAEGALRGWAMGGTADRFYNEGIQKSFQENAVNNSAYAEDAVSNPASYIDPLSAGRNAPSPTTVTIKWDNADGFERKLERIITQKWIALFPNGPEAWAEYRRTGYPKLIPITLNRSAGVISSATGVKRMVYPLAEYTLNGNNVRTAVQSLLGQPDNGASKVWWDKKP</sequence>
<evidence type="ECO:0000313" key="1">
    <source>
        <dbReference type="EMBL" id="EFK57920.1"/>
    </source>
</evidence>
<evidence type="ECO:0008006" key="3">
    <source>
        <dbReference type="Google" id="ProtNLM"/>
    </source>
</evidence>
<dbReference type="eggNOG" id="COG4198">
    <property type="taxonomic scope" value="Bacteria"/>
</dbReference>
<reference evidence="1" key="1">
    <citation type="submission" date="2010-07" db="EMBL/GenBank/DDBJ databases">
        <authorList>
            <person name="Muzny D."/>
            <person name="Qin X."/>
            <person name="Buhay C."/>
            <person name="Dugan-Rocha S."/>
            <person name="Ding Y."/>
            <person name="Chen G."/>
            <person name="Hawes A."/>
            <person name="Holder M."/>
            <person name="Jhangiani S."/>
            <person name="Johnson A."/>
            <person name="Khan Z."/>
            <person name="Li Z."/>
            <person name="Liu W."/>
            <person name="Liu X."/>
            <person name="Perez L."/>
            <person name="Shen H."/>
            <person name="Wang Q."/>
            <person name="Watt J."/>
            <person name="Xi L."/>
            <person name="Xin Y."/>
            <person name="Zhou J."/>
            <person name="Deng J."/>
            <person name="Jiang H."/>
            <person name="Liu Y."/>
            <person name="Qu J."/>
            <person name="Song X.-Z."/>
            <person name="Zhang L."/>
            <person name="Villasana D."/>
            <person name="Johnson A."/>
            <person name="Liu J."/>
            <person name="Liyanage D."/>
            <person name="Lorensuhewa L."/>
            <person name="Robinson T."/>
            <person name="Song A."/>
            <person name="Song B.-B."/>
            <person name="Dinh H."/>
            <person name="Thornton R."/>
            <person name="Coyle M."/>
            <person name="Francisco L."/>
            <person name="Jackson L."/>
            <person name="Javaid M."/>
            <person name="Korchina V."/>
            <person name="Kovar C."/>
            <person name="Mata R."/>
            <person name="Mathew T."/>
            <person name="Ngo R."/>
            <person name="Nguyen L."/>
            <person name="Nguyen N."/>
            <person name="Okwuonu G."/>
            <person name="Ongeri F."/>
            <person name="Pham C."/>
            <person name="Simmons D."/>
            <person name="Wilczek-Boney K."/>
            <person name="Hale W."/>
            <person name="Jakkamsetti A."/>
            <person name="Pham P."/>
            <person name="Ruth R."/>
            <person name="San Lucas F."/>
            <person name="Warren J."/>
            <person name="Zhang J."/>
            <person name="Zhao Z."/>
            <person name="Zhou C."/>
            <person name="Zhu D."/>
            <person name="Lee S."/>
            <person name="Bess C."/>
            <person name="Blankenburg K."/>
            <person name="Forbes L."/>
            <person name="Fu Q."/>
            <person name="Gubbala S."/>
            <person name="Hirani K."/>
            <person name="Jayaseelan J.C."/>
            <person name="Lara F."/>
            <person name="Munidasa M."/>
            <person name="Palculict T."/>
            <person name="Patil S."/>
            <person name="Pu L.-L."/>
            <person name="Saada N."/>
            <person name="Tang L."/>
            <person name="Weissenberger G."/>
            <person name="Zhu Y."/>
            <person name="Hemphill L."/>
            <person name="Shang Y."/>
            <person name="Youmans B."/>
            <person name="Ayvaz T."/>
            <person name="Ross M."/>
            <person name="Santibanez J."/>
            <person name="Aqrawi P."/>
            <person name="Gross S."/>
            <person name="Joshi V."/>
            <person name="Fowler G."/>
            <person name="Nazareth L."/>
            <person name="Reid J."/>
            <person name="Worley K."/>
            <person name="Petrosino J."/>
            <person name="Highlander S."/>
            <person name="Gibbs R."/>
        </authorList>
    </citation>
    <scope>NUCLEOTIDE SEQUENCE [LARGE SCALE GENOMIC DNA]</scope>
    <source>
        <strain evidence="1">ATCC 33861</strain>
    </source>
</reference>
<keyword evidence="2" id="KW-1185">Reference proteome</keyword>
<accession>D7VPS3</accession>
<gene>
    <name evidence="1" type="ORF">HMPREF0766_12993</name>
</gene>
<dbReference type="EMBL" id="ACHA02000011">
    <property type="protein sequence ID" value="EFK57920.1"/>
    <property type="molecule type" value="Genomic_DNA"/>
</dbReference>
<dbReference type="InterPro" id="IPR024302">
    <property type="entry name" value="SusD-like"/>
</dbReference>
<proteinExistence type="predicted"/>
<dbReference type="PROSITE" id="PS51257">
    <property type="entry name" value="PROKAR_LIPOPROTEIN"/>
    <property type="match status" value="1"/>
</dbReference>
<dbReference type="AlphaFoldDB" id="D7VPS3"/>
<dbReference type="Proteomes" id="UP000006258">
    <property type="component" value="Unassembled WGS sequence"/>
</dbReference>
<name>D7VPS3_SPHSI</name>
<dbReference type="HOGENOM" id="CLU_025928_2_0_10"/>
<dbReference type="Pfam" id="PF12741">
    <property type="entry name" value="SusD-like"/>
    <property type="match status" value="1"/>
</dbReference>
<dbReference type="InterPro" id="IPR011990">
    <property type="entry name" value="TPR-like_helical_dom_sf"/>
</dbReference>
<dbReference type="Gene3D" id="1.25.40.390">
    <property type="match status" value="1"/>
</dbReference>
<organism evidence="1 2">
    <name type="scientific">Sphingobacterium spiritivorum ATCC 33861</name>
    <dbReference type="NCBI Taxonomy" id="525373"/>
    <lineage>
        <taxon>Bacteria</taxon>
        <taxon>Pseudomonadati</taxon>
        <taxon>Bacteroidota</taxon>
        <taxon>Sphingobacteriia</taxon>
        <taxon>Sphingobacteriales</taxon>
        <taxon>Sphingobacteriaceae</taxon>
        <taxon>Sphingobacterium</taxon>
    </lineage>
</organism>
<comment type="caution">
    <text evidence="1">The sequence shown here is derived from an EMBL/GenBank/DDBJ whole genome shotgun (WGS) entry which is preliminary data.</text>
</comment>
<evidence type="ECO:0000313" key="2">
    <source>
        <dbReference type="Proteomes" id="UP000006258"/>
    </source>
</evidence>
<dbReference type="CDD" id="cd08977">
    <property type="entry name" value="SusD"/>
    <property type="match status" value="1"/>
</dbReference>